<dbReference type="Proteomes" id="UP001319921">
    <property type="component" value="Chromosome"/>
</dbReference>
<gene>
    <name evidence="1" type="ORF">SACC_21550</name>
</gene>
<dbReference type="AlphaFoldDB" id="A0AAQ4CTK7"/>
<proteinExistence type="predicted"/>
<organism evidence="1 2">
    <name type="scientific">Saccharolobus caldissimus</name>
    <dbReference type="NCBI Taxonomy" id="1702097"/>
    <lineage>
        <taxon>Archaea</taxon>
        <taxon>Thermoproteota</taxon>
        <taxon>Thermoprotei</taxon>
        <taxon>Sulfolobales</taxon>
        <taxon>Sulfolobaceae</taxon>
        <taxon>Saccharolobus</taxon>
    </lineage>
</organism>
<dbReference type="RefSeq" id="WP_229569485.1">
    <property type="nucleotide sequence ID" value="NZ_AP025226.1"/>
</dbReference>
<evidence type="ECO:0000313" key="2">
    <source>
        <dbReference type="Proteomes" id="UP001319921"/>
    </source>
</evidence>
<dbReference type="EMBL" id="AP025226">
    <property type="protein sequence ID" value="BDB99138.1"/>
    <property type="molecule type" value="Genomic_DNA"/>
</dbReference>
<name>A0AAQ4CTK7_9CREN</name>
<evidence type="ECO:0000313" key="1">
    <source>
        <dbReference type="EMBL" id="BDB99138.1"/>
    </source>
</evidence>
<reference evidence="1 2" key="1">
    <citation type="journal article" date="2022" name="Microbiol. Resour. Announc.">
        <title>Complete Genome Sequence of the Hyperthermophilic and Acidophilic Archaeon Saccharolobus caldissimus Strain HS-3T.</title>
        <authorList>
            <person name="Sakai H.D."/>
            <person name="Kurosawa N."/>
        </authorList>
    </citation>
    <scope>NUCLEOTIDE SEQUENCE [LARGE SCALE GENOMIC DNA]</scope>
    <source>
        <strain evidence="1 2">JCM32116</strain>
    </source>
</reference>
<keyword evidence="2" id="KW-1185">Reference proteome</keyword>
<dbReference type="KEGG" id="scas:SACC_21550"/>
<protein>
    <submittedName>
        <fullName evidence="1">Uncharacterized protein</fullName>
    </submittedName>
</protein>
<accession>A0AAQ4CTK7</accession>
<dbReference type="GeneID" id="68866886"/>
<sequence>MNIRVEEIREIIENPTIKGFKLSIRKARDFTESNTFQSISKTTVKEGKNINGIWIKCYKEREECDAVNEKGELYIINLKSKTIIKLEYI</sequence>